<evidence type="ECO:0000313" key="11">
    <source>
        <dbReference type="EMBL" id="AYQ72891.1"/>
    </source>
</evidence>
<protein>
    <recommendedName>
        <fullName evidence="2">histidine kinase</fullName>
        <ecNumber evidence="2">2.7.13.3</ecNumber>
    </recommendedName>
</protein>
<evidence type="ECO:0000256" key="5">
    <source>
        <dbReference type="ARBA" id="ARBA00022741"/>
    </source>
</evidence>
<keyword evidence="8" id="KW-0902">Two-component regulatory system</keyword>
<dbReference type="SMART" id="SM00387">
    <property type="entry name" value="HATPase_c"/>
    <property type="match status" value="1"/>
</dbReference>
<evidence type="ECO:0000256" key="7">
    <source>
        <dbReference type="ARBA" id="ARBA00022840"/>
    </source>
</evidence>
<dbReference type="SUPFAM" id="SSF55874">
    <property type="entry name" value="ATPase domain of HSP90 chaperone/DNA topoisomerase II/histidine kinase"/>
    <property type="match status" value="1"/>
</dbReference>
<dbReference type="Gene3D" id="3.30.565.10">
    <property type="entry name" value="Histidine kinase-like ATPase, C-terminal domain"/>
    <property type="match status" value="1"/>
</dbReference>
<sequence>MERFVENDNMKIRWKGVRRMAFVLVALWSVAVLLLLVDGRSPASRLLAAVCFFGGAGALASLLDSTLNPSESSGLYAVQAASSVASYYGVPYFFALFALAYRPVPMPREWRKWLPLLLFLPVAGCLLLTPGYTETFPISFRVAVWWAVPYLLGGSSLILTKRSTYRGFDRTHGVVCLAVLPPALFFMTLNYLLPSLGYLRMYVYNTLMVLLGFGIFLVGLFTYGFLGVRLAIDRRRIDSTLRAVTSGTAILNHAIKNDVGKMRLFGDKIRAYAEATDQPELLEDIRTVLAASGHIQEMISRVHHRTEDLAIRPSATDLGVLLRDTVRSFGPRLQGIVVNESVPEGWVCRIDGAQVGEAIQNVVANAADAMEGGGKLGVRLFETKRDWRVEISDTGRGMDKKQLARALEPFHTTKSGQGLHFGLGLPYAYHVMRKHGGELLLRSAPGAGTTVCFVLPKRAVGVHRAAVSLAERRNADS</sequence>
<feature type="domain" description="Histidine kinase" evidence="10">
    <location>
        <begin position="250"/>
        <end position="459"/>
    </location>
</feature>
<feature type="transmembrane region" description="Helical" evidence="9">
    <location>
        <begin position="75"/>
        <end position="101"/>
    </location>
</feature>
<feature type="transmembrane region" description="Helical" evidence="9">
    <location>
        <begin position="113"/>
        <end position="132"/>
    </location>
</feature>
<comment type="catalytic activity">
    <reaction evidence="1">
        <text>ATP + protein L-histidine = ADP + protein N-phospho-L-histidine.</text>
        <dbReference type="EC" id="2.7.13.3"/>
    </reaction>
</comment>
<gene>
    <name evidence="11" type="ORF">EAV92_10150</name>
</gene>
<evidence type="ECO:0000256" key="8">
    <source>
        <dbReference type="ARBA" id="ARBA00023012"/>
    </source>
</evidence>
<dbReference type="PROSITE" id="PS50109">
    <property type="entry name" value="HIS_KIN"/>
    <property type="match status" value="1"/>
</dbReference>
<dbReference type="InterPro" id="IPR036890">
    <property type="entry name" value="HATPase_C_sf"/>
</dbReference>
<keyword evidence="9" id="KW-1133">Transmembrane helix</keyword>
<dbReference type="AlphaFoldDB" id="A0A3G3JYH3"/>
<feature type="transmembrane region" description="Helical" evidence="9">
    <location>
        <begin position="46"/>
        <end position="63"/>
    </location>
</feature>
<dbReference type="GO" id="GO:0005524">
    <property type="term" value="F:ATP binding"/>
    <property type="evidence" value="ECO:0007669"/>
    <property type="project" value="UniProtKB-KW"/>
</dbReference>
<keyword evidence="3" id="KW-0597">Phosphoprotein</keyword>
<feature type="transmembrane region" description="Helical" evidence="9">
    <location>
        <begin position="138"/>
        <end position="159"/>
    </location>
</feature>
<dbReference type="Pfam" id="PF02518">
    <property type="entry name" value="HATPase_c"/>
    <property type="match status" value="1"/>
</dbReference>
<dbReference type="InterPro" id="IPR003594">
    <property type="entry name" value="HATPase_dom"/>
</dbReference>
<accession>A0A3G3JYH3</accession>
<keyword evidence="5" id="KW-0547">Nucleotide-binding</keyword>
<name>A0A3G3JYH3_9BACL</name>
<keyword evidence="12" id="KW-1185">Reference proteome</keyword>
<dbReference type="EMBL" id="CP033433">
    <property type="protein sequence ID" value="AYQ72891.1"/>
    <property type="molecule type" value="Genomic_DNA"/>
</dbReference>
<dbReference type="InterPro" id="IPR005467">
    <property type="entry name" value="His_kinase_dom"/>
</dbReference>
<proteinExistence type="predicted"/>
<evidence type="ECO:0000256" key="3">
    <source>
        <dbReference type="ARBA" id="ARBA00022553"/>
    </source>
</evidence>
<dbReference type="Proteomes" id="UP000269097">
    <property type="component" value="Chromosome"/>
</dbReference>
<reference evidence="11 12" key="1">
    <citation type="submission" date="2018-10" db="EMBL/GenBank/DDBJ databases">
        <title>Genome Sequence of Cohnella sp.</title>
        <authorList>
            <person name="Srinivasan S."/>
            <person name="Kim M.K."/>
        </authorList>
    </citation>
    <scope>NUCLEOTIDE SEQUENCE [LARGE SCALE GENOMIC DNA]</scope>
    <source>
        <strain evidence="11 12">18JY8-7</strain>
    </source>
</reference>
<evidence type="ECO:0000256" key="9">
    <source>
        <dbReference type="SAM" id="Phobius"/>
    </source>
</evidence>
<feature type="transmembrane region" description="Helical" evidence="9">
    <location>
        <begin position="204"/>
        <end position="226"/>
    </location>
</feature>
<dbReference type="InterPro" id="IPR004358">
    <property type="entry name" value="Sig_transdc_His_kin-like_C"/>
</dbReference>
<dbReference type="KEGG" id="coh:EAV92_10150"/>
<feature type="transmembrane region" description="Helical" evidence="9">
    <location>
        <begin position="171"/>
        <end position="192"/>
    </location>
</feature>
<keyword evidence="4" id="KW-0808">Transferase</keyword>
<keyword evidence="9" id="KW-0812">Transmembrane</keyword>
<evidence type="ECO:0000256" key="2">
    <source>
        <dbReference type="ARBA" id="ARBA00012438"/>
    </source>
</evidence>
<keyword evidence="6" id="KW-0418">Kinase</keyword>
<evidence type="ECO:0000256" key="6">
    <source>
        <dbReference type="ARBA" id="ARBA00022777"/>
    </source>
</evidence>
<dbReference type="PANTHER" id="PTHR43065">
    <property type="entry name" value="SENSOR HISTIDINE KINASE"/>
    <property type="match status" value="1"/>
</dbReference>
<organism evidence="11 12">
    <name type="scientific">Cohnella candidum</name>
    <dbReference type="NCBI Taxonomy" id="2674991"/>
    <lineage>
        <taxon>Bacteria</taxon>
        <taxon>Bacillati</taxon>
        <taxon>Bacillota</taxon>
        <taxon>Bacilli</taxon>
        <taxon>Bacillales</taxon>
        <taxon>Paenibacillaceae</taxon>
        <taxon>Cohnella</taxon>
    </lineage>
</organism>
<evidence type="ECO:0000256" key="1">
    <source>
        <dbReference type="ARBA" id="ARBA00000085"/>
    </source>
</evidence>
<evidence type="ECO:0000256" key="4">
    <source>
        <dbReference type="ARBA" id="ARBA00022679"/>
    </source>
</evidence>
<keyword evidence="7" id="KW-0067">ATP-binding</keyword>
<keyword evidence="9" id="KW-0472">Membrane</keyword>
<dbReference type="GO" id="GO:0004673">
    <property type="term" value="F:protein histidine kinase activity"/>
    <property type="evidence" value="ECO:0007669"/>
    <property type="project" value="UniProtKB-EC"/>
</dbReference>
<feature type="transmembrane region" description="Helical" evidence="9">
    <location>
        <begin position="20"/>
        <end position="37"/>
    </location>
</feature>
<evidence type="ECO:0000259" key="10">
    <source>
        <dbReference type="PROSITE" id="PS50109"/>
    </source>
</evidence>
<dbReference type="GO" id="GO:0000160">
    <property type="term" value="P:phosphorelay signal transduction system"/>
    <property type="evidence" value="ECO:0007669"/>
    <property type="project" value="UniProtKB-KW"/>
</dbReference>
<dbReference type="PRINTS" id="PR00344">
    <property type="entry name" value="BCTRLSENSOR"/>
</dbReference>
<evidence type="ECO:0000313" key="12">
    <source>
        <dbReference type="Proteomes" id="UP000269097"/>
    </source>
</evidence>
<dbReference type="EC" id="2.7.13.3" evidence="2"/>
<dbReference type="PANTHER" id="PTHR43065:SF10">
    <property type="entry name" value="PEROXIDE STRESS-ACTIVATED HISTIDINE KINASE MAK3"/>
    <property type="match status" value="1"/>
</dbReference>